<name>A0ABT1JJC4_ACTCY</name>
<keyword evidence="4" id="KW-1003">Cell membrane</keyword>
<dbReference type="InterPro" id="IPR036259">
    <property type="entry name" value="MFS_trans_sf"/>
</dbReference>
<dbReference type="PROSITE" id="PS00216">
    <property type="entry name" value="SUGAR_TRANSPORT_1"/>
    <property type="match status" value="1"/>
</dbReference>
<comment type="subcellular location">
    <subcellularLocation>
        <location evidence="1">Cell membrane</location>
        <topology evidence="1">Multi-pass membrane protein</topology>
    </subcellularLocation>
</comment>
<sequence>MLAAGLAVFALLYSAQPVLPQLAEEYGLGPGGASLAVSAATAGLAVAVLPLALASERFGRRPVMVAAVVAAVVIGFLVPLAPTFELLVAARAAQGMAIAGLPAAATAYLAERGRGRGLGAMIGLYIAGNTLGGMAGRVVAGVLAGLSDWRTGVAVVTLLAAACATVFVLLLPRQGVPTRPAGTGGRVLAAGVVAALGRRELYGPYLVAALGMGGFVALYNVVGFRLSAPPFLVAPAVASLVFLAYAAGSVSSPVAGRLADRFGPRRVLGGTLGVTVAGTLLTLSGHLLVVVVGLVVLTAGFFASHATANGWLGRRSAHWARGQAAAVYWLSYYLGSSVGGTLGGLAYGAWGWPGTVAVVCPWFLVAALGVAVLGRAGEPPPGPPPAAPGSGEDATGRPASPR</sequence>
<feature type="transmembrane region" description="Helical" evidence="9">
    <location>
        <begin position="356"/>
        <end position="374"/>
    </location>
</feature>
<dbReference type="SUPFAM" id="SSF103473">
    <property type="entry name" value="MFS general substrate transporter"/>
    <property type="match status" value="1"/>
</dbReference>
<proteinExistence type="inferred from homology"/>
<feature type="transmembrane region" description="Helical" evidence="9">
    <location>
        <begin position="205"/>
        <end position="226"/>
    </location>
</feature>
<evidence type="ECO:0000256" key="5">
    <source>
        <dbReference type="ARBA" id="ARBA00022692"/>
    </source>
</evidence>
<reference evidence="11 12" key="2">
    <citation type="submission" date="2022-06" db="EMBL/GenBank/DDBJ databases">
        <title>Genomic Encyclopedia of Type Strains, Phase I: the one thousand microbial genomes (KMG-I) project.</title>
        <authorList>
            <person name="Kyrpides N."/>
        </authorList>
    </citation>
    <scope>NUCLEOTIDE SEQUENCE [LARGE SCALE GENOMIC DNA]</scope>
    <source>
        <strain evidence="11 12">DSM 43889</strain>
    </source>
</reference>
<feature type="compositionally biased region" description="Pro residues" evidence="8">
    <location>
        <begin position="378"/>
        <end position="387"/>
    </location>
</feature>
<reference evidence="11 12" key="1">
    <citation type="submission" date="2013-07" db="EMBL/GenBank/DDBJ databases">
        <authorList>
            <consortium name="DOE Joint Genome Institute"/>
            <person name="Reeve W."/>
            <person name="Huntemann M."/>
            <person name="Han J."/>
            <person name="Chen A."/>
            <person name="Kyrpides N."/>
            <person name="Mavromatis K."/>
            <person name="Markowitz V."/>
            <person name="Palaniappan K."/>
            <person name="Ivanova N."/>
            <person name="Schaumberg A."/>
            <person name="Pati A."/>
            <person name="Liolios K."/>
            <person name="Nordberg H.P."/>
            <person name="Cantor M.N."/>
            <person name="Hua S.X."/>
            <person name="Woyke T."/>
        </authorList>
    </citation>
    <scope>NUCLEOTIDE SEQUENCE [LARGE SCALE GENOMIC DNA]</scope>
    <source>
        <strain evidence="11 12">DSM 43889</strain>
    </source>
</reference>
<evidence type="ECO:0000256" key="3">
    <source>
        <dbReference type="ARBA" id="ARBA00022448"/>
    </source>
</evidence>
<feature type="transmembrane region" description="Helical" evidence="9">
    <location>
        <begin position="63"/>
        <end position="82"/>
    </location>
</feature>
<keyword evidence="7 9" id="KW-0472">Membrane</keyword>
<dbReference type="PANTHER" id="PTHR43271:SF1">
    <property type="entry name" value="INNER MEMBRANE TRANSPORT PROTEIN YNFM"/>
    <property type="match status" value="1"/>
</dbReference>
<dbReference type="PROSITE" id="PS50850">
    <property type="entry name" value="MFS"/>
    <property type="match status" value="1"/>
</dbReference>
<organism evidence="11 12">
    <name type="scientific">Actinoalloteichus caeruleus DSM 43889</name>
    <dbReference type="NCBI Taxonomy" id="1120930"/>
    <lineage>
        <taxon>Bacteria</taxon>
        <taxon>Bacillati</taxon>
        <taxon>Actinomycetota</taxon>
        <taxon>Actinomycetes</taxon>
        <taxon>Pseudonocardiales</taxon>
        <taxon>Pseudonocardiaceae</taxon>
        <taxon>Actinoalloteichus</taxon>
        <taxon>Actinoalloteichus cyanogriseus</taxon>
    </lineage>
</organism>
<feature type="transmembrane region" description="Helical" evidence="9">
    <location>
        <begin position="152"/>
        <end position="171"/>
    </location>
</feature>
<evidence type="ECO:0000256" key="6">
    <source>
        <dbReference type="ARBA" id="ARBA00022989"/>
    </source>
</evidence>
<dbReference type="PANTHER" id="PTHR43271">
    <property type="entry name" value="BLL2771 PROTEIN"/>
    <property type="match status" value="1"/>
</dbReference>
<feature type="transmembrane region" description="Helical" evidence="9">
    <location>
        <begin position="30"/>
        <end position="51"/>
    </location>
</feature>
<feature type="transmembrane region" description="Helical" evidence="9">
    <location>
        <begin position="88"/>
        <end position="110"/>
    </location>
</feature>
<feature type="domain" description="Major facilitator superfamily (MFS) profile" evidence="10">
    <location>
        <begin position="1"/>
        <end position="378"/>
    </location>
</feature>
<dbReference type="Gene3D" id="1.20.1250.20">
    <property type="entry name" value="MFS general substrate transporter like domains"/>
    <property type="match status" value="2"/>
</dbReference>
<evidence type="ECO:0000256" key="2">
    <source>
        <dbReference type="ARBA" id="ARBA00008335"/>
    </source>
</evidence>
<evidence type="ECO:0000256" key="1">
    <source>
        <dbReference type="ARBA" id="ARBA00004651"/>
    </source>
</evidence>
<feature type="transmembrane region" description="Helical" evidence="9">
    <location>
        <begin position="267"/>
        <end position="284"/>
    </location>
</feature>
<comment type="caution">
    <text evidence="11">The sequence shown here is derived from an EMBL/GenBank/DDBJ whole genome shotgun (WGS) entry which is preliminary data.</text>
</comment>
<evidence type="ECO:0000313" key="11">
    <source>
        <dbReference type="EMBL" id="MCP2332278.1"/>
    </source>
</evidence>
<feature type="transmembrane region" description="Helical" evidence="9">
    <location>
        <begin position="290"/>
        <end position="312"/>
    </location>
</feature>
<dbReference type="Proteomes" id="UP000791080">
    <property type="component" value="Unassembled WGS sequence"/>
</dbReference>
<accession>A0ABT1JJC4</accession>
<dbReference type="Pfam" id="PF07690">
    <property type="entry name" value="MFS_1"/>
    <property type="match status" value="1"/>
</dbReference>
<evidence type="ECO:0000259" key="10">
    <source>
        <dbReference type="PROSITE" id="PS50850"/>
    </source>
</evidence>
<dbReference type="InterPro" id="IPR020846">
    <property type="entry name" value="MFS_dom"/>
</dbReference>
<comment type="similarity">
    <text evidence="2">Belongs to the major facilitator superfamily.</text>
</comment>
<dbReference type="EMBL" id="AUBJ02000001">
    <property type="protein sequence ID" value="MCP2332278.1"/>
    <property type="molecule type" value="Genomic_DNA"/>
</dbReference>
<gene>
    <name evidence="11" type="ORF">G443_002548</name>
</gene>
<feature type="region of interest" description="Disordered" evidence="8">
    <location>
        <begin position="378"/>
        <end position="402"/>
    </location>
</feature>
<feature type="transmembrane region" description="Helical" evidence="9">
    <location>
        <begin position="232"/>
        <end position="255"/>
    </location>
</feature>
<dbReference type="CDD" id="cd17324">
    <property type="entry name" value="MFS_NepI_like"/>
    <property type="match status" value="1"/>
</dbReference>
<evidence type="ECO:0000313" key="12">
    <source>
        <dbReference type="Proteomes" id="UP000791080"/>
    </source>
</evidence>
<keyword evidence="12" id="KW-1185">Reference proteome</keyword>
<keyword evidence="6 9" id="KW-1133">Transmembrane helix</keyword>
<dbReference type="InterPro" id="IPR005829">
    <property type="entry name" value="Sugar_transporter_CS"/>
</dbReference>
<feature type="transmembrane region" description="Helical" evidence="9">
    <location>
        <begin position="122"/>
        <end position="146"/>
    </location>
</feature>
<dbReference type="InterPro" id="IPR011701">
    <property type="entry name" value="MFS"/>
</dbReference>
<evidence type="ECO:0000256" key="7">
    <source>
        <dbReference type="ARBA" id="ARBA00023136"/>
    </source>
</evidence>
<feature type="transmembrane region" description="Helical" evidence="9">
    <location>
        <begin position="324"/>
        <end position="350"/>
    </location>
</feature>
<protein>
    <submittedName>
        <fullName evidence="11">MFS transporter, YNFM family, putative membrane transport protein</fullName>
    </submittedName>
</protein>
<keyword evidence="3" id="KW-0813">Transport</keyword>
<evidence type="ECO:0000256" key="9">
    <source>
        <dbReference type="SAM" id="Phobius"/>
    </source>
</evidence>
<evidence type="ECO:0000256" key="4">
    <source>
        <dbReference type="ARBA" id="ARBA00022475"/>
    </source>
</evidence>
<keyword evidence="5 9" id="KW-0812">Transmembrane</keyword>
<evidence type="ECO:0000256" key="8">
    <source>
        <dbReference type="SAM" id="MobiDB-lite"/>
    </source>
</evidence>